<evidence type="ECO:0000313" key="11">
    <source>
        <dbReference type="Proteomes" id="UP001181693"/>
    </source>
</evidence>
<name>A0AAV2ZEG0_PYXAD</name>
<dbReference type="Pfam" id="PF00610">
    <property type="entry name" value="DEP"/>
    <property type="match status" value="1"/>
</dbReference>
<dbReference type="InterPro" id="IPR036305">
    <property type="entry name" value="RGS_sf"/>
</dbReference>
<dbReference type="PROSITE" id="PS50132">
    <property type="entry name" value="RGS"/>
    <property type="match status" value="1"/>
</dbReference>
<dbReference type="PANTHER" id="PTHR45746">
    <property type="entry name" value="LP21163P"/>
    <property type="match status" value="1"/>
</dbReference>
<evidence type="ECO:0000256" key="1">
    <source>
        <dbReference type="ARBA" id="ARBA00004170"/>
    </source>
</evidence>
<dbReference type="Gene3D" id="1.10.167.10">
    <property type="entry name" value="Regulator of G-protein Signalling 4, domain 2"/>
    <property type="match status" value="1"/>
</dbReference>
<dbReference type="SMART" id="SM00315">
    <property type="entry name" value="RGS"/>
    <property type="match status" value="1"/>
</dbReference>
<dbReference type="FunFam" id="1.10.1240.60:FF:000001">
    <property type="entry name" value="Regulator of G-protein signaling 6"/>
    <property type="match status" value="1"/>
</dbReference>
<dbReference type="InterPro" id="IPR015898">
    <property type="entry name" value="G-protein_gamma-like_dom"/>
</dbReference>
<dbReference type="Pfam" id="PF00631">
    <property type="entry name" value="G-gamma"/>
    <property type="match status" value="1"/>
</dbReference>
<dbReference type="InterPro" id="IPR040759">
    <property type="entry name" value="RGS_DHEX"/>
</dbReference>
<evidence type="ECO:0000256" key="7">
    <source>
        <dbReference type="ARBA" id="ARBA00023136"/>
    </source>
</evidence>
<dbReference type="FunFam" id="4.10.260.10:FF:000002">
    <property type="entry name" value="Regulator of G-protein signaling 6"/>
    <property type="match status" value="1"/>
</dbReference>
<dbReference type="InterPro" id="IPR036388">
    <property type="entry name" value="WH-like_DNA-bd_sf"/>
</dbReference>
<dbReference type="SMART" id="SM01224">
    <property type="entry name" value="G_gamma"/>
    <property type="match status" value="1"/>
</dbReference>
<dbReference type="Pfam" id="PF18148">
    <property type="entry name" value="RGS_DHEX"/>
    <property type="match status" value="1"/>
</dbReference>
<sequence length="463" mass="53875">MAQSSDSSVGVTDPEDNTPNMIVYRKIEDIITRMQDDKAGGVPIRTVKSFLSKIPSVVTGADIVQWLMKNLNIEDPVEAIHLGSLIAAQGYIFPISDHVLTLKDDGTFYRFQAPYFWPSNCWEPENTDYAIYLCKRTMQNKARLELADYEAENLARLQRAFARKWEFIFMQAEAQVKIDRKKDKTERKILDSQERGFWDVHRPVSVYGVSEDSQSQSPVHMASHVIRKTTKDDLRKQIHFLNVQIDRHCLKMSKVADSFIAFSEQYTEYDPFLTPPEPSNPWISDDSTFWDLEISKEPTQQRVKRWGFTLDEVLKDPVGREQFLRFLESEFSSENLRFWLVVQDLKRQPLQEVPKRVEEIWQEFLAPGAQSAINLDSHSFEKTSQNVKDPGRYTFEDAQEHIYKLMKSDSYARFLRSNAYQDLLMMKKKTENEQGRRTSLEKFTRSVGKSLTSKRLTGLMQSS</sequence>
<protein>
    <recommendedName>
        <fullName evidence="12">Regulator of G-protein signaling 6</fullName>
    </recommendedName>
</protein>
<keyword evidence="4" id="KW-1003">Cell membrane</keyword>
<dbReference type="GO" id="GO:0035556">
    <property type="term" value="P:intracellular signal transduction"/>
    <property type="evidence" value="ECO:0007669"/>
    <property type="project" value="InterPro"/>
</dbReference>
<dbReference type="InterPro" id="IPR036390">
    <property type="entry name" value="WH_DNA-bd_sf"/>
</dbReference>
<dbReference type="Proteomes" id="UP001181693">
    <property type="component" value="Unassembled WGS sequence"/>
</dbReference>
<dbReference type="GO" id="GO:0043005">
    <property type="term" value="C:neuron projection"/>
    <property type="evidence" value="ECO:0007669"/>
    <property type="project" value="TreeGrafter"/>
</dbReference>
<dbReference type="CDD" id="cd04450">
    <property type="entry name" value="DEP_RGS7-like"/>
    <property type="match status" value="1"/>
</dbReference>
<evidence type="ECO:0000256" key="2">
    <source>
        <dbReference type="ARBA" id="ARBA00004236"/>
    </source>
</evidence>
<evidence type="ECO:0000256" key="5">
    <source>
        <dbReference type="ARBA" id="ARBA00022490"/>
    </source>
</evidence>
<dbReference type="InterPro" id="IPR047017">
    <property type="entry name" value="RGS6/7/9/11_DHEX_sf"/>
</dbReference>
<evidence type="ECO:0008006" key="12">
    <source>
        <dbReference type="Google" id="ProtNLM"/>
    </source>
</evidence>
<organism evidence="10 11">
    <name type="scientific">Pyxicephalus adspersus</name>
    <name type="common">African bullfrog</name>
    <dbReference type="NCBI Taxonomy" id="30357"/>
    <lineage>
        <taxon>Eukaryota</taxon>
        <taxon>Metazoa</taxon>
        <taxon>Chordata</taxon>
        <taxon>Craniata</taxon>
        <taxon>Vertebrata</taxon>
        <taxon>Euteleostomi</taxon>
        <taxon>Amphibia</taxon>
        <taxon>Batrachia</taxon>
        <taxon>Anura</taxon>
        <taxon>Neobatrachia</taxon>
        <taxon>Ranoidea</taxon>
        <taxon>Pyxicephalidae</taxon>
        <taxon>Pyxicephalinae</taxon>
        <taxon>Pyxicephalus</taxon>
    </lineage>
</organism>
<dbReference type="InterPro" id="IPR036284">
    <property type="entry name" value="GGL_sf"/>
</dbReference>
<evidence type="ECO:0000256" key="3">
    <source>
        <dbReference type="ARBA" id="ARBA00004514"/>
    </source>
</evidence>
<dbReference type="GO" id="GO:0008277">
    <property type="term" value="P:regulation of G protein-coupled receptor signaling pathway"/>
    <property type="evidence" value="ECO:0007669"/>
    <property type="project" value="InterPro"/>
</dbReference>
<dbReference type="PROSITE" id="PS50186">
    <property type="entry name" value="DEP"/>
    <property type="match status" value="1"/>
</dbReference>
<dbReference type="CDD" id="cd08737">
    <property type="entry name" value="RGS_RGS6"/>
    <property type="match status" value="1"/>
</dbReference>
<dbReference type="Gene3D" id="1.10.10.10">
    <property type="entry name" value="Winged helix-like DNA-binding domain superfamily/Winged helix DNA-binding domain"/>
    <property type="match status" value="1"/>
</dbReference>
<dbReference type="SUPFAM" id="SSF48097">
    <property type="entry name" value="Regulator of G-protein signaling, RGS"/>
    <property type="match status" value="1"/>
</dbReference>
<dbReference type="PANTHER" id="PTHR45746:SF2">
    <property type="entry name" value="REGULATOR OF G-PROTEIN SIGNALING 6"/>
    <property type="match status" value="1"/>
</dbReference>
<dbReference type="InterPro" id="IPR044926">
    <property type="entry name" value="RGS_subdomain_2"/>
</dbReference>
<reference evidence="10" key="1">
    <citation type="thesis" date="2020" institute="ProQuest LLC" country="789 East Eisenhower Parkway, Ann Arbor, MI, USA">
        <title>Comparative Genomics and Chromosome Evolution.</title>
        <authorList>
            <person name="Mudd A.B."/>
        </authorList>
    </citation>
    <scope>NUCLEOTIDE SEQUENCE</scope>
    <source>
        <strain evidence="10">1538</strain>
        <tissue evidence="10">Blood</tissue>
    </source>
</reference>
<evidence type="ECO:0000259" key="8">
    <source>
        <dbReference type="PROSITE" id="PS50132"/>
    </source>
</evidence>
<dbReference type="GO" id="GO:0007186">
    <property type="term" value="P:G protein-coupled receptor signaling pathway"/>
    <property type="evidence" value="ECO:0007669"/>
    <property type="project" value="InterPro"/>
</dbReference>
<evidence type="ECO:0000256" key="4">
    <source>
        <dbReference type="ARBA" id="ARBA00022475"/>
    </source>
</evidence>
<dbReference type="CDD" id="cd00068">
    <property type="entry name" value="GGL"/>
    <property type="match status" value="1"/>
</dbReference>
<keyword evidence="7" id="KW-0472">Membrane</keyword>
<keyword evidence="5" id="KW-0963">Cytoplasm</keyword>
<gene>
    <name evidence="10" type="ORF">GDO54_005301</name>
</gene>
<dbReference type="SUPFAM" id="SSF48670">
    <property type="entry name" value="Transducin (heterotrimeric G protein), gamma chain"/>
    <property type="match status" value="1"/>
</dbReference>
<evidence type="ECO:0000256" key="6">
    <source>
        <dbReference type="ARBA" id="ARBA00022700"/>
    </source>
</evidence>
<dbReference type="GO" id="GO:0005886">
    <property type="term" value="C:plasma membrane"/>
    <property type="evidence" value="ECO:0007669"/>
    <property type="project" value="UniProtKB-SubCell"/>
</dbReference>
<dbReference type="AlphaFoldDB" id="A0AAV2ZEG0"/>
<evidence type="ECO:0000313" key="10">
    <source>
        <dbReference type="EMBL" id="DBA14309.1"/>
    </source>
</evidence>
<feature type="domain" description="RGS" evidence="8">
    <location>
        <begin position="309"/>
        <end position="424"/>
    </location>
</feature>
<dbReference type="SMART" id="SM00224">
    <property type="entry name" value="GGL"/>
    <property type="match status" value="1"/>
</dbReference>
<comment type="subcellular location">
    <subcellularLocation>
        <location evidence="2">Cell membrane</location>
    </subcellularLocation>
    <subcellularLocation>
        <location evidence="3">Cytoplasm</location>
        <location evidence="3">Cytosol</location>
    </subcellularLocation>
    <subcellularLocation>
        <location evidence="1">Membrane</location>
        <topology evidence="1">Peripheral membrane protein</topology>
    </subcellularLocation>
</comment>
<dbReference type="GO" id="GO:0005096">
    <property type="term" value="F:GTPase activator activity"/>
    <property type="evidence" value="ECO:0007669"/>
    <property type="project" value="InterPro"/>
</dbReference>
<dbReference type="InterPro" id="IPR037956">
    <property type="entry name" value="RGS6_RGS"/>
</dbReference>
<dbReference type="SMART" id="SM00049">
    <property type="entry name" value="DEP"/>
    <property type="match status" value="1"/>
</dbReference>
<evidence type="ECO:0000259" key="9">
    <source>
        <dbReference type="PROSITE" id="PS50186"/>
    </source>
</evidence>
<feature type="domain" description="DEP" evidence="9">
    <location>
        <begin position="38"/>
        <end position="113"/>
    </location>
</feature>
<dbReference type="Gene3D" id="4.10.260.10">
    <property type="entry name" value="Transducin (heterotrimeric G protein), gamma chain"/>
    <property type="match status" value="1"/>
</dbReference>
<proteinExistence type="predicted"/>
<dbReference type="FunFam" id="1.10.167.10:FF:000002">
    <property type="entry name" value="Regulator of G-protein signaling 6 isoform 9"/>
    <property type="match status" value="1"/>
</dbReference>
<dbReference type="GO" id="GO:0009968">
    <property type="term" value="P:negative regulation of signal transduction"/>
    <property type="evidence" value="ECO:0007669"/>
    <property type="project" value="UniProtKB-KW"/>
</dbReference>
<keyword evidence="6" id="KW-0734">Signal transduction inhibitor</keyword>
<dbReference type="FunFam" id="1.10.10.10:FF:000162">
    <property type="entry name" value="Regulator of G-protein signaling 6"/>
    <property type="match status" value="1"/>
</dbReference>
<dbReference type="GO" id="GO:0005829">
    <property type="term" value="C:cytosol"/>
    <property type="evidence" value="ECO:0007669"/>
    <property type="project" value="UniProtKB-SubCell"/>
</dbReference>
<dbReference type="InterPro" id="IPR000591">
    <property type="entry name" value="DEP_dom"/>
</dbReference>
<comment type="caution">
    <text evidence="10">The sequence shown here is derived from an EMBL/GenBank/DDBJ whole genome shotgun (WGS) entry which is preliminary data.</text>
</comment>
<dbReference type="Gene3D" id="1.10.1240.60">
    <property type="match status" value="1"/>
</dbReference>
<dbReference type="PRINTS" id="PR01301">
    <property type="entry name" value="RGSPROTEIN"/>
</dbReference>
<dbReference type="Pfam" id="PF00615">
    <property type="entry name" value="RGS"/>
    <property type="match status" value="1"/>
</dbReference>
<dbReference type="InterPro" id="IPR047016">
    <property type="entry name" value="RGS6/7/9/11"/>
</dbReference>
<dbReference type="EMBL" id="DYDO01000013">
    <property type="protein sequence ID" value="DBA14309.1"/>
    <property type="molecule type" value="Genomic_DNA"/>
</dbReference>
<accession>A0AAV2ZEG0</accession>
<dbReference type="InterPro" id="IPR016137">
    <property type="entry name" value="RGS"/>
</dbReference>
<dbReference type="SUPFAM" id="SSF46785">
    <property type="entry name" value="Winged helix' DNA-binding domain"/>
    <property type="match status" value="1"/>
</dbReference>
<keyword evidence="11" id="KW-1185">Reference proteome</keyword>